<keyword evidence="3" id="KW-0539">Nucleus</keyword>
<comment type="subcellular location">
    <subcellularLocation>
        <location evidence="1">Nucleus</location>
    </subcellularLocation>
</comment>
<gene>
    <name evidence="8" type="ORF">PSYICH_LOCUS12222</name>
</gene>
<reference evidence="8" key="1">
    <citation type="submission" date="2022-01" db="EMBL/GenBank/DDBJ databases">
        <authorList>
            <person name="King R."/>
        </authorList>
    </citation>
    <scope>NUCLEOTIDE SEQUENCE</scope>
</reference>
<evidence type="ECO:0000259" key="7">
    <source>
        <dbReference type="Pfam" id="PF23354"/>
    </source>
</evidence>
<dbReference type="Pfam" id="PF23347">
    <property type="entry name" value="TPR_Nup160_C"/>
    <property type="match status" value="1"/>
</dbReference>
<evidence type="ECO:0000256" key="1">
    <source>
        <dbReference type="ARBA" id="ARBA00004123"/>
    </source>
</evidence>
<feature type="domain" description="NUP160 C-terminal TPR" evidence="6">
    <location>
        <begin position="1137"/>
        <end position="1389"/>
    </location>
</feature>
<keyword evidence="9" id="KW-1185">Reference proteome</keyword>
<name>A0A9P0DAA1_9CUCU</name>
<evidence type="ECO:0000313" key="9">
    <source>
        <dbReference type="Proteomes" id="UP001153636"/>
    </source>
</evidence>
<dbReference type="Pfam" id="PF11715">
    <property type="entry name" value="Beta-prop_Nup120_160"/>
    <property type="match status" value="1"/>
</dbReference>
<feature type="domain" description="Nucleoporin Nup120/160 beta-propeller" evidence="4">
    <location>
        <begin position="60"/>
        <end position="542"/>
    </location>
</feature>
<proteinExistence type="predicted"/>
<dbReference type="PANTHER" id="PTHR21286:SF0">
    <property type="entry name" value="NUCLEAR PORE COMPLEX PROTEIN NUP160"/>
    <property type="match status" value="1"/>
</dbReference>
<evidence type="ECO:0000259" key="4">
    <source>
        <dbReference type="Pfam" id="PF11715"/>
    </source>
</evidence>
<dbReference type="InterPro" id="IPR056535">
    <property type="entry name" value="TPR_NUP160_M"/>
</dbReference>
<evidence type="ECO:0000313" key="8">
    <source>
        <dbReference type="EMBL" id="CAH1112722.1"/>
    </source>
</evidence>
<feature type="domain" description="NUP160 helical" evidence="5">
    <location>
        <begin position="567"/>
        <end position="783"/>
    </location>
</feature>
<dbReference type="Pfam" id="PF23354">
    <property type="entry name" value="TPR_NUP160_120_M"/>
    <property type="match status" value="1"/>
</dbReference>
<keyword evidence="2" id="KW-0813">Transport</keyword>
<evidence type="ECO:0008006" key="10">
    <source>
        <dbReference type="Google" id="ProtNLM"/>
    </source>
</evidence>
<dbReference type="InterPro" id="IPR056547">
    <property type="entry name" value="NUP160_helical"/>
</dbReference>
<evidence type="ECO:0000259" key="5">
    <source>
        <dbReference type="Pfam" id="PF23345"/>
    </source>
</evidence>
<dbReference type="GO" id="GO:0017056">
    <property type="term" value="F:structural constituent of nuclear pore"/>
    <property type="evidence" value="ECO:0007669"/>
    <property type="project" value="TreeGrafter"/>
</dbReference>
<accession>A0A9P0DAA1</accession>
<dbReference type="Pfam" id="PF23345">
    <property type="entry name" value="NUP160_helical"/>
    <property type="match status" value="1"/>
</dbReference>
<dbReference type="InterPro" id="IPR056536">
    <property type="entry name" value="TPR_NUP160_C"/>
</dbReference>
<protein>
    <recommendedName>
        <fullName evidence="10">Nuclear pore complex protein</fullName>
    </recommendedName>
</protein>
<evidence type="ECO:0000256" key="3">
    <source>
        <dbReference type="ARBA" id="ARBA00023242"/>
    </source>
</evidence>
<dbReference type="Proteomes" id="UP001153636">
    <property type="component" value="Chromosome 6"/>
</dbReference>
<dbReference type="InterPro" id="IPR059141">
    <property type="entry name" value="Beta-prop_Nup120_160"/>
</dbReference>
<evidence type="ECO:0000256" key="2">
    <source>
        <dbReference type="ARBA" id="ARBA00022448"/>
    </source>
</evidence>
<sequence length="1405" mass="159743">MTEFTLGYREVIPDQTVFENWREITLTTGGTQSTLQDIKVAERANGFCYEDSTKHHTRNRFIYWRINYDVLELVEHSLDVNLTANRVRYRFIDTPILDGVSIHETYENIIVLVPTVCSVHRLIFPHPDRFHRQDELLGIHPDLASPSIFSKASPVDARNPNTFYVFINPSTANDQLPNIASSYLLPETEEAFFILAYPSTELLLIKQNPDSGQVVCTELKGESLVPRFFAGIAEKFRQRNSDSDTIVSLLFYIVDYETYVLTLTRDAHLKFWSCSKGQCVAVIDVREKTADNSKDRVQGAILRKAVDGNSSESTLAVFLNFASGCQFHVLNPVIKGQEITIDRVATVYSPENDLIDFALQTNRLWSLWRSEDGDSVVYTASLPLCKQSGTFKSTSWTPVILETIPDANQAPANDGDSDSRQIYLQHIFHPGRFPLHIISKALSIYKRSTILSDAQISASALKQRICLAVDNEIQNMLNGENVNDDEYIDCADWCWQKFYSCCVQYHIASLKPLGLMLLPSVSGAVFLKKSAFSFLRPLDGLEHMTLCNEELYRDQFVNFSMLSEVLDLDAAEDVMNLFKVIVYLDQQISETFNQAFEKELFNLQAPDVVMDGLLEKIHSEMDSQFSSHILEMINDISDLYKAMHKVLELLRYESTLANPDNDINPAAMYHFSSLLGTSVVAESLRQQTKVRFLICRNLLLVCNVLLKEKTLDWGVLEAVRSVCMPDIVVLTQASFVVLWLSGLSTLVNMPISESSLNRLNPLKLAPVLNLRPTSTCTSLLELFICSSGGQEARKSFARVSCSDEALAHWHLSLLPYLNHVRHIIWPISGGTVLAEWLLASGQHVWLQQYVRLLSNWCEWNSCTRNFLLATAFLTTGEFYKAEDLFETAAKGVFSDGFLQERILKGMDESPSKAFVNYYLKVIQLFELHKARDCVISVANTALSIVEPDDPLAATLYSIKFKHHLALKHYELAFDSLYSNPDAERKKDNLRDLVKTLLDEKKLDTLLNFTYGSMDEFFANILLTRARATDSVNNVFYDFLYSYQIKRGPLSYRLAASVMYEQAFRLNHANNIDALEKQVKCYLAAKNVLHLCQPEHAWVVRPADPDDEDEEVVLQPLAGSNREMRVFKLRKQVEVVDIETIQKELIFSSAKLKLARFNTSTPINITSPVELVTLLNTSGLFKTAFDICTTFSLAYSPVFETLTKQCVLLSEEDNPNAWNWLVENDLQDLPVNRESASDVIWQFLQDCLEKYEEPKMTTLHCVVAKKIINMRIYLPHWLVASYKMRNPSELLRLLHTSGRLEEAVELTNEYILSAMGYGKEFFGFTQPLAPTSPAFCLPVYAIQRLIDELNIQNVKNVERPFIQEYNNLKSLFTKYLETATRVSNQMCQTKLSSGSLKTNAPMIGIR</sequence>
<dbReference type="OrthoDB" id="67716at2759"/>
<dbReference type="EMBL" id="OV651818">
    <property type="protein sequence ID" value="CAH1112722.1"/>
    <property type="molecule type" value="Genomic_DNA"/>
</dbReference>
<organism evidence="8 9">
    <name type="scientific">Psylliodes chrysocephalus</name>
    <dbReference type="NCBI Taxonomy" id="3402493"/>
    <lineage>
        <taxon>Eukaryota</taxon>
        <taxon>Metazoa</taxon>
        <taxon>Ecdysozoa</taxon>
        <taxon>Arthropoda</taxon>
        <taxon>Hexapoda</taxon>
        <taxon>Insecta</taxon>
        <taxon>Pterygota</taxon>
        <taxon>Neoptera</taxon>
        <taxon>Endopterygota</taxon>
        <taxon>Coleoptera</taxon>
        <taxon>Polyphaga</taxon>
        <taxon>Cucujiformia</taxon>
        <taxon>Chrysomeloidea</taxon>
        <taxon>Chrysomelidae</taxon>
        <taxon>Galerucinae</taxon>
        <taxon>Alticini</taxon>
        <taxon>Psylliodes</taxon>
    </lineage>
</organism>
<evidence type="ECO:0000259" key="6">
    <source>
        <dbReference type="Pfam" id="PF23347"/>
    </source>
</evidence>
<dbReference type="GO" id="GO:0005643">
    <property type="term" value="C:nuclear pore"/>
    <property type="evidence" value="ECO:0007669"/>
    <property type="project" value="TreeGrafter"/>
</dbReference>
<dbReference type="InterPro" id="IPR021717">
    <property type="entry name" value="Nucleoporin_Nup160"/>
</dbReference>
<dbReference type="PANTHER" id="PTHR21286">
    <property type="entry name" value="NUCLEAR PORE COMPLEX PROTEIN NUP160"/>
    <property type="match status" value="1"/>
</dbReference>
<feature type="domain" description="NUP160 middle TPR" evidence="7">
    <location>
        <begin position="825"/>
        <end position="1090"/>
    </location>
</feature>